<dbReference type="STRING" id="626887.J057_14880"/>
<evidence type="ECO:0000259" key="3">
    <source>
        <dbReference type="Pfam" id="PF07589"/>
    </source>
</evidence>
<accession>N6WML1</accession>
<dbReference type="Pfam" id="PF07589">
    <property type="entry name" value="PEP-CTERM"/>
    <property type="match status" value="1"/>
</dbReference>
<dbReference type="NCBIfam" id="TIGR02595">
    <property type="entry name" value="PEP_CTERM"/>
    <property type="match status" value="1"/>
</dbReference>
<name>N6WML1_9GAMM</name>
<reference evidence="4 5" key="1">
    <citation type="journal article" date="2013" name="Genome Announc.">
        <title>Genome Sequence of the Polycyclic Aromatic Hydrocarbon-Degrading Bacterium Strain Marinobacter nanhaiticus D15-8WT.</title>
        <authorList>
            <person name="Cui Z."/>
            <person name="Gao W."/>
            <person name="Li Q."/>
            <person name="Xu G."/>
            <person name="Zheng L."/>
        </authorList>
    </citation>
    <scope>NUCLEOTIDE SEQUENCE [LARGE SCALE GENOMIC DNA]</scope>
    <source>
        <strain evidence="4 5">D15-8W</strain>
    </source>
</reference>
<keyword evidence="5" id="KW-1185">Reference proteome</keyword>
<dbReference type="PATRIC" id="fig|626887.3.peg.2966"/>
<protein>
    <submittedName>
        <fullName evidence="4">PEP-CTERM sorting domain-containing protein</fullName>
    </submittedName>
</protein>
<proteinExistence type="predicted"/>
<evidence type="ECO:0000256" key="1">
    <source>
        <dbReference type="SAM" id="MobiDB-lite"/>
    </source>
</evidence>
<feature type="signal peptide" evidence="2">
    <location>
        <begin position="1"/>
        <end position="27"/>
    </location>
</feature>
<dbReference type="Proteomes" id="UP000013165">
    <property type="component" value="Unassembled WGS sequence"/>
</dbReference>
<dbReference type="AlphaFoldDB" id="N6WML1"/>
<dbReference type="NCBIfam" id="NF038125">
    <property type="entry name" value="PEP_CTERM_THxN"/>
    <property type="match status" value="1"/>
</dbReference>
<dbReference type="HOGENOM" id="CLU_084714_0_0_6"/>
<comment type="caution">
    <text evidence="4">The sequence shown here is derived from an EMBL/GenBank/DDBJ whole genome shotgun (WGS) entry which is preliminary data.</text>
</comment>
<feature type="domain" description="Ice-binding protein C-terminal" evidence="3">
    <location>
        <begin position="247"/>
        <end position="270"/>
    </location>
</feature>
<evidence type="ECO:0000256" key="2">
    <source>
        <dbReference type="SAM" id="SignalP"/>
    </source>
</evidence>
<dbReference type="eggNOG" id="ENOG50335B4">
    <property type="taxonomic scope" value="Bacteria"/>
</dbReference>
<dbReference type="OrthoDB" id="5787358at2"/>
<feature type="region of interest" description="Disordered" evidence="1">
    <location>
        <begin position="56"/>
        <end position="84"/>
    </location>
</feature>
<organism evidence="4 5">
    <name type="scientific">Marinobacter nanhaiticus D15-8W</name>
    <dbReference type="NCBI Taxonomy" id="626887"/>
    <lineage>
        <taxon>Bacteria</taxon>
        <taxon>Pseudomonadati</taxon>
        <taxon>Pseudomonadota</taxon>
        <taxon>Gammaproteobacteria</taxon>
        <taxon>Pseudomonadales</taxon>
        <taxon>Marinobacteraceae</taxon>
        <taxon>Marinobacter</taxon>
    </lineage>
</organism>
<dbReference type="RefSeq" id="WP_004580926.1">
    <property type="nucleotide sequence ID" value="NZ_AP028878.1"/>
</dbReference>
<sequence length="272" mass="27958">MTRLPKKAALITTAVLPFALGATAASAAQITSWDYEVDNSFSDVTFSEGTGTGSVAADGQSVSWGSDDARSSISITDASNPPPLVTNGDMVPGGVFSHDNAVIPASSAALASFNLNSTLTLTAATPDEMAGTSPDPVTISFQSFFTETLNNGDCFEGSASTCDDVFSLANPEFGNLNEAGNFEVTGPNFSIDGTSYSVFLEIVGLNQLSDEQCAVADAPANCIGFLTQEGNNNIFESNFRIETAAASVPEPGSLALLGLGLAGLGVAKRRNK</sequence>
<dbReference type="InterPro" id="IPR013424">
    <property type="entry name" value="Ice-binding_C"/>
</dbReference>
<dbReference type="EMBL" id="APLQ01000014">
    <property type="protein sequence ID" value="ENO12696.1"/>
    <property type="molecule type" value="Genomic_DNA"/>
</dbReference>
<evidence type="ECO:0000313" key="5">
    <source>
        <dbReference type="Proteomes" id="UP000013165"/>
    </source>
</evidence>
<gene>
    <name evidence="4" type="ORF">J057_14880</name>
</gene>
<evidence type="ECO:0000313" key="4">
    <source>
        <dbReference type="EMBL" id="ENO12696.1"/>
    </source>
</evidence>
<feature type="chain" id="PRO_5004127219" evidence="2">
    <location>
        <begin position="28"/>
        <end position="272"/>
    </location>
</feature>
<keyword evidence="2" id="KW-0732">Signal</keyword>